<evidence type="ECO:0000256" key="1">
    <source>
        <dbReference type="ARBA" id="ARBA00023125"/>
    </source>
</evidence>
<feature type="transmembrane region" description="Helical" evidence="3">
    <location>
        <begin position="121"/>
        <end position="137"/>
    </location>
</feature>
<dbReference type="OrthoDB" id="9805856at2"/>
<dbReference type="GO" id="GO:0003677">
    <property type="term" value="F:DNA binding"/>
    <property type="evidence" value="ECO:0007669"/>
    <property type="project" value="UniProtKB-KW"/>
</dbReference>
<sequence length="177" mass="20892">MKLAEKIFTLRKEKHFSQEQLAEKINVSRQSISKWESGQALPEIEKIIELSKIFQVTTDYLLLEDKNEPERTTITIPAHEKERYYKEVKSFGFWQVVYIFVIALIYFIWIGSFYFPKQYTLVAWLSFFLLIASAIAIKKSINIKEKYLNQVISFEEKKEGDGNEDPENQSSAYQKEN</sequence>
<dbReference type="Proteomes" id="UP000254634">
    <property type="component" value="Unassembled WGS sequence"/>
</dbReference>
<organism evidence="5 6">
    <name type="scientific">Streptococcus massiliensis</name>
    <dbReference type="NCBI Taxonomy" id="313439"/>
    <lineage>
        <taxon>Bacteria</taxon>
        <taxon>Bacillati</taxon>
        <taxon>Bacillota</taxon>
        <taxon>Bacilli</taxon>
        <taxon>Lactobacillales</taxon>
        <taxon>Streptococcaceae</taxon>
        <taxon>Streptococcus</taxon>
    </lineage>
</organism>
<dbReference type="Pfam" id="PF01381">
    <property type="entry name" value="HTH_3"/>
    <property type="match status" value="1"/>
</dbReference>
<dbReference type="PROSITE" id="PS50943">
    <property type="entry name" value="HTH_CROC1"/>
    <property type="match status" value="1"/>
</dbReference>
<dbReference type="PANTHER" id="PTHR46558:SF13">
    <property type="entry name" value="HTH-TYPE TRANSCRIPTIONAL REGULATOR IMMR"/>
    <property type="match status" value="1"/>
</dbReference>
<evidence type="ECO:0000256" key="3">
    <source>
        <dbReference type="SAM" id="Phobius"/>
    </source>
</evidence>
<feature type="domain" description="HTH cro/C1-type" evidence="4">
    <location>
        <begin position="10"/>
        <end position="61"/>
    </location>
</feature>
<evidence type="ECO:0000259" key="4">
    <source>
        <dbReference type="PROSITE" id="PS50943"/>
    </source>
</evidence>
<keyword evidence="3" id="KW-0472">Membrane</keyword>
<reference evidence="5" key="1">
    <citation type="submission" date="2018-06" db="EMBL/GenBank/DDBJ databases">
        <authorList>
            <consortium name="Pathogen Informatics"/>
            <person name="Doyle S."/>
        </authorList>
    </citation>
    <scope>NUCLEOTIDE SEQUENCE [LARGE SCALE GENOMIC DNA]</scope>
    <source>
        <strain evidence="5">NCTC13765</strain>
    </source>
</reference>
<keyword evidence="3" id="KW-0812">Transmembrane</keyword>
<dbReference type="EMBL" id="UHFR01000005">
    <property type="protein sequence ID" value="SUN77048.1"/>
    <property type="molecule type" value="Genomic_DNA"/>
</dbReference>
<dbReference type="InterPro" id="IPR010982">
    <property type="entry name" value="Lambda_DNA-bd_dom_sf"/>
</dbReference>
<evidence type="ECO:0000313" key="6">
    <source>
        <dbReference type="Proteomes" id="UP000254634"/>
    </source>
</evidence>
<dbReference type="STRING" id="1123307.GCA_000380065_00923"/>
<dbReference type="SMART" id="SM00530">
    <property type="entry name" value="HTH_XRE"/>
    <property type="match status" value="1"/>
</dbReference>
<protein>
    <submittedName>
        <fullName evidence="5">XRE family transcriptional regulator</fullName>
    </submittedName>
</protein>
<dbReference type="Gene3D" id="1.10.260.40">
    <property type="entry name" value="lambda repressor-like DNA-binding domains"/>
    <property type="match status" value="1"/>
</dbReference>
<name>A0A380KZ82_9STRE</name>
<dbReference type="InterPro" id="IPR001387">
    <property type="entry name" value="Cro/C1-type_HTH"/>
</dbReference>
<proteinExistence type="predicted"/>
<feature type="compositionally biased region" description="Polar residues" evidence="2">
    <location>
        <begin position="168"/>
        <end position="177"/>
    </location>
</feature>
<dbReference type="CDD" id="cd00093">
    <property type="entry name" value="HTH_XRE"/>
    <property type="match status" value="1"/>
</dbReference>
<dbReference type="PANTHER" id="PTHR46558">
    <property type="entry name" value="TRACRIPTIONAL REGULATORY PROTEIN-RELATED-RELATED"/>
    <property type="match status" value="1"/>
</dbReference>
<evidence type="ECO:0000313" key="5">
    <source>
        <dbReference type="EMBL" id="SUN77048.1"/>
    </source>
</evidence>
<dbReference type="SUPFAM" id="SSF47413">
    <property type="entry name" value="lambda repressor-like DNA-binding domains"/>
    <property type="match status" value="1"/>
</dbReference>
<feature type="transmembrane region" description="Helical" evidence="3">
    <location>
        <begin position="91"/>
        <end position="115"/>
    </location>
</feature>
<gene>
    <name evidence="5" type="primary">immR_2</name>
    <name evidence="5" type="ORF">NCTC13765_01570</name>
</gene>
<keyword evidence="3" id="KW-1133">Transmembrane helix</keyword>
<dbReference type="RefSeq" id="WP_018371621.1">
    <property type="nucleotide sequence ID" value="NZ_UHFR01000005.1"/>
</dbReference>
<feature type="region of interest" description="Disordered" evidence="2">
    <location>
        <begin position="158"/>
        <end position="177"/>
    </location>
</feature>
<accession>A0A380KZ82</accession>
<evidence type="ECO:0000256" key="2">
    <source>
        <dbReference type="SAM" id="MobiDB-lite"/>
    </source>
</evidence>
<keyword evidence="1" id="KW-0238">DNA-binding</keyword>
<keyword evidence="6" id="KW-1185">Reference proteome</keyword>
<dbReference type="AlphaFoldDB" id="A0A380KZ82"/>